<proteinExistence type="predicted"/>
<feature type="domain" description="DUF402" evidence="1">
    <location>
        <begin position="20"/>
        <end position="153"/>
    </location>
</feature>
<reference evidence="2 3" key="1">
    <citation type="journal article" date="2024" name="Int. J. Mol. Sci.">
        <title>Exploration of Alicyclobacillus spp. Genome in Search of Antibiotic Resistance.</title>
        <authorList>
            <person name="Bucka-Kolendo J."/>
            <person name="Kiousi D.E."/>
            <person name="Dekowska A."/>
            <person name="Mikolajczuk-Szczyrba A."/>
            <person name="Karadedos D.M."/>
            <person name="Michael P."/>
            <person name="Galanis A."/>
            <person name="Sokolowska B."/>
        </authorList>
    </citation>
    <scope>NUCLEOTIDE SEQUENCE [LARGE SCALE GENOMIC DNA]</scope>
    <source>
        <strain evidence="2 3">KKP 3000</strain>
    </source>
</reference>
<dbReference type="RefSeq" id="WP_275472978.1">
    <property type="nucleotide sequence ID" value="NZ_CP162940.1"/>
</dbReference>
<name>A0ABV5ALX4_9BACL</name>
<dbReference type="Gene3D" id="2.40.380.10">
    <property type="entry name" value="FomD-like"/>
    <property type="match status" value="1"/>
</dbReference>
<accession>A0ABV5ALX4</accession>
<sequence length="176" mass="20525">MREKLTIRALKYPDIPHYDWEVELLEEASTHVICIGLPGRKLVHHTKQKVFDFDSCSIEFYSLEHWVTVSADIVNGALQQYYCNIAMPAIRDKSKSTVSFIDLDLDLVRRSLNLPWKVVDVEEFHTNQVKYGYPSSLVVEAKQQLQELQNRVRKSLFPFDGKLQFFIDQVIEQNHG</sequence>
<gene>
    <name evidence="2" type="ORF">KKP3000_003552</name>
</gene>
<comment type="caution">
    <text evidence="2">The sequence shown here is derived from an EMBL/GenBank/DDBJ whole genome shotgun (WGS) entry which is preliminary data.</text>
</comment>
<evidence type="ECO:0000259" key="1">
    <source>
        <dbReference type="Pfam" id="PF04167"/>
    </source>
</evidence>
<evidence type="ECO:0000313" key="2">
    <source>
        <dbReference type="EMBL" id="MFB5193259.1"/>
    </source>
</evidence>
<dbReference type="SUPFAM" id="SSF159234">
    <property type="entry name" value="FomD-like"/>
    <property type="match status" value="1"/>
</dbReference>
<protein>
    <submittedName>
        <fullName evidence="2">DUF402 domain-containing protein</fullName>
    </submittedName>
</protein>
<dbReference type="Pfam" id="PF04167">
    <property type="entry name" value="DUF402"/>
    <property type="match status" value="1"/>
</dbReference>
<evidence type="ECO:0000313" key="3">
    <source>
        <dbReference type="Proteomes" id="UP001579974"/>
    </source>
</evidence>
<keyword evidence="3" id="KW-1185">Reference proteome</keyword>
<dbReference type="Proteomes" id="UP001579974">
    <property type="component" value="Unassembled WGS sequence"/>
</dbReference>
<dbReference type="InterPro" id="IPR035930">
    <property type="entry name" value="FomD-like_sf"/>
</dbReference>
<dbReference type="EMBL" id="JBDXSU010000058">
    <property type="protein sequence ID" value="MFB5193259.1"/>
    <property type="molecule type" value="Genomic_DNA"/>
</dbReference>
<organism evidence="2 3">
    <name type="scientific">Alicyclobacillus fastidiosus</name>
    <dbReference type="NCBI Taxonomy" id="392011"/>
    <lineage>
        <taxon>Bacteria</taxon>
        <taxon>Bacillati</taxon>
        <taxon>Bacillota</taxon>
        <taxon>Bacilli</taxon>
        <taxon>Bacillales</taxon>
        <taxon>Alicyclobacillaceae</taxon>
        <taxon>Alicyclobacillus</taxon>
    </lineage>
</organism>
<dbReference type="InterPro" id="IPR007295">
    <property type="entry name" value="DUF402"/>
</dbReference>